<evidence type="ECO:0000313" key="2">
    <source>
        <dbReference type="EMBL" id="CAF1240141.1"/>
    </source>
</evidence>
<proteinExistence type="predicted"/>
<dbReference type="Proteomes" id="UP000663877">
    <property type="component" value="Unassembled WGS sequence"/>
</dbReference>
<dbReference type="AlphaFoldDB" id="A0A814Z7M0"/>
<feature type="chain" id="PRO_5035605218" evidence="1">
    <location>
        <begin position="20"/>
        <end position="283"/>
    </location>
</feature>
<protein>
    <submittedName>
        <fullName evidence="2">Uncharacterized protein</fullName>
    </submittedName>
</protein>
<dbReference type="EMBL" id="CAJNOI010000317">
    <property type="protein sequence ID" value="CAF1240141.1"/>
    <property type="molecule type" value="Genomic_DNA"/>
</dbReference>
<name>A0A814Z7M0_9BILA</name>
<organism evidence="2 5">
    <name type="scientific">Adineta steineri</name>
    <dbReference type="NCBI Taxonomy" id="433720"/>
    <lineage>
        <taxon>Eukaryota</taxon>
        <taxon>Metazoa</taxon>
        <taxon>Spiralia</taxon>
        <taxon>Gnathifera</taxon>
        <taxon>Rotifera</taxon>
        <taxon>Eurotatoria</taxon>
        <taxon>Bdelloidea</taxon>
        <taxon>Adinetida</taxon>
        <taxon>Adinetidae</taxon>
        <taxon>Adineta</taxon>
    </lineage>
</organism>
<feature type="signal peptide" evidence="1">
    <location>
        <begin position="1"/>
        <end position="19"/>
    </location>
</feature>
<evidence type="ECO:0000313" key="5">
    <source>
        <dbReference type="Proteomes" id="UP000663877"/>
    </source>
</evidence>
<gene>
    <name evidence="2" type="ORF">BJG266_LOCUS29005</name>
    <name evidence="3" type="ORF">QVE165_LOCUS31840</name>
</gene>
<evidence type="ECO:0000313" key="3">
    <source>
        <dbReference type="EMBL" id="CAF1311920.1"/>
    </source>
</evidence>
<keyword evidence="4" id="KW-1185">Reference proteome</keyword>
<evidence type="ECO:0000256" key="1">
    <source>
        <dbReference type="SAM" id="SignalP"/>
    </source>
</evidence>
<reference evidence="2" key="1">
    <citation type="submission" date="2021-02" db="EMBL/GenBank/DDBJ databases">
        <authorList>
            <person name="Nowell W R."/>
        </authorList>
    </citation>
    <scope>NUCLEOTIDE SEQUENCE</scope>
</reference>
<accession>A0A814Z7M0</accession>
<comment type="caution">
    <text evidence="2">The sequence shown here is derived from an EMBL/GenBank/DDBJ whole genome shotgun (WGS) entry which is preliminary data.</text>
</comment>
<dbReference type="Proteomes" id="UP000663832">
    <property type="component" value="Unassembled WGS sequence"/>
</dbReference>
<dbReference type="EMBL" id="CAJNOM010000276">
    <property type="protein sequence ID" value="CAF1311920.1"/>
    <property type="molecule type" value="Genomic_DNA"/>
</dbReference>
<sequence>MFFLWSIGSLLLILNSCICQQFCINSCNFNHDFNANLTLPVNCTIIQQERCSAILIFDYSTRVVNIQFGSYSKKKQRDDILYTSELILTTMITLENESSTKTKVEFYCSSGSFCEFNYVINQVLPVYIHKTCHHLRVNLISFLHSNPLSSSRSCMMNDDSVSKCDQPCKLFSLNPNQTLRGCESSSNLEFQTTIGRTTPTNKPEYDHRLYSYTCTTELCNGYEKQQEIEKLIKSDNGECLSFLEDINQTTTTTSYNRATSYSKSFYLPFIYFLHIKFFYIFSI</sequence>
<keyword evidence="1" id="KW-0732">Signal</keyword>
<dbReference type="OrthoDB" id="10021796at2759"/>
<evidence type="ECO:0000313" key="4">
    <source>
        <dbReference type="Proteomes" id="UP000663832"/>
    </source>
</evidence>